<evidence type="ECO:0000313" key="5">
    <source>
        <dbReference type="EMBL" id="WAR14626.1"/>
    </source>
</evidence>
<keyword evidence="6" id="KW-1185">Reference proteome</keyword>
<dbReference type="InterPro" id="IPR039303">
    <property type="entry name" value="CCDC50"/>
</dbReference>
<feature type="compositionally biased region" description="Basic and acidic residues" evidence="3">
    <location>
        <begin position="537"/>
        <end position="555"/>
    </location>
</feature>
<protein>
    <recommendedName>
        <fullName evidence="4">Coiled-coil domain-containing protein</fullName>
    </recommendedName>
</protein>
<feature type="region of interest" description="Disordered" evidence="3">
    <location>
        <begin position="272"/>
        <end position="444"/>
    </location>
</feature>
<proteinExistence type="predicted"/>
<dbReference type="InterPro" id="IPR029311">
    <property type="entry name" value="CCDC50_N"/>
</dbReference>
<feature type="compositionally biased region" description="Polar residues" evidence="3">
    <location>
        <begin position="308"/>
        <end position="331"/>
    </location>
</feature>
<feature type="coiled-coil region" evidence="2">
    <location>
        <begin position="221"/>
        <end position="261"/>
    </location>
</feature>
<feature type="compositionally biased region" description="Low complexity" evidence="3">
    <location>
        <begin position="477"/>
        <end position="497"/>
    </location>
</feature>
<evidence type="ECO:0000256" key="2">
    <source>
        <dbReference type="SAM" id="Coils"/>
    </source>
</evidence>
<feature type="region of interest" description="Disordered" evidence="3">
    <location>
        <begin position="466"/>
        <end position="564"/>
    </location>
</feature>
<evidence type="ECO:0000259" key="4">
    <source>
        <dbReference type="Pfam" id="PF15295"/>
    </source>
</evidence>
<dbReference type="PANTHER" id="PTHR22115:SF4">
    <property type="entry name" value="COILED-COIL DOMAIN-CONTAINING PROTEIN"/>
    <property type="match status" value="1"/>
</dbReference>
<feature type="compositionally biased region" description="Acidic residues" evidence="3">
    <location>
        <begin position="283"/>
        <end position="294"/>
    </location>
</feature>
<sequence>MRYIFIIMAEGSSSEVRKNTLPVRGKVQQVRQEWAVHEDGAFAYQLQNEEIDRHYGMNRFNRRTVREDIPIAKIVQTDEEIREQNERFEQLQTEAHRMAIELTDEEFAKSIQEKEKLKYERHLEKKRLKNLKKEREQIERTQQQRTEEAGLHLRQTSGSTEGLEDSFQDLDLEGQTTRVTPGGAIEDDGDFSDFYCLPENVDPLHRQAVQEAQDEELARLLQEQEHKRTKAEVDKSKLREIEEQDKRLAEIMQEQEKIRLKKAKQKYRRNSFIQSMENGPTPGDDDFPSPDSSEDYIPHMTTGAEQRLQASHRSDQALQGSERASQRPSDISMNNSSHAAVSNSNTREIRQNQQNVNKVRNNITSSKKNSDFNPRVLPSQDRPDVERWLASQPPDAARQRLRSDESEHLPDSPSPPGSYHSEDAFPYHGQGRSHHHNASVDNGSHYAVSDPFNFNIAAAIDPTYTRRTDGSTERKQPMQQQQQQQQHQQQQKQPPQQHRAPVQLQDRTMGTVSSRDDSFHDNGVVSPFMPVQGQKRVGGERTRKSQGSKDKEKISTTKMPCKYM</sequence>
<gene>
    <name evidence="5" type="ORF">MAR_004731</name>
</gene>
<evidence type="ECO:0000256" key="3">
    <source>
        <dbReference type="SAM" id="MobiDB-lite"/>
    </source>
</evidence>
<dbReference type="Pfam" id="PF15295">
    <property type="entry name" value="CCDC50_N"/>
    <property type="match status" value="1"/>
</dbReference>
<organism evidence="5 6">
    <name type="scientific">Mya arenaria</name>
    <name type="common">Soft-shell clam</name>
    <dbReference type="NCBI Taxonomy" id="6604"/>
    <lineage>
        <taxon>Eukaryota</taxon>
        <taxon>Metazoa</taxon>
        <taxon>Spiralia</taxon>
        <taxon>Lophotrochozoa</taxon>
        <taxon>Mollusca</taxon>
        <taxon>Bivalvia</taxon>
        <taxon>Autobranchia</taxon>
        <taxon>Heteroconchia</taxon>
        <taxon>Euheterodonta</taxon>
        <taxon>Imparidentia</taxon>
        <taxon>Neoheterodontei</taxon>
        <taxon>Myida</taxon>
        <taxon>Myoidea</taxon>
        <taxon>Myidae</taxon>
        <taxon>Mya</taxon>
    </lineage>
</organism>
<feature type="compositionally biased region" description="Low complexity" evidence="3">
    <location>
        <begin position="332"/>
        <end position="362"/>
    </location>
</feature>
<reference evidence="5" key="1">
    <citation type="submission" date="2022-11" db="EMBL/GenBank/DDBJ databases">
        <title>Centuries of genome instability and evolution in soft-shell clam transmissible cancer (bioRxiv).</title>
        <authorList>
            <person name="Hart S.F.M."/>
            <person name="Yonemitsu M.A."/>
            <person name="Giersch R.M."/>
            <person name="Beal B.F."/>
            <person name="Arriagada G."/>
            <person name="Davis B.W."/>
            <person name="Ostrander E.A."/>
            <person name="Goff S.P."/>
            <person name="Metzger M.J."/>
        </authorList>
    </citation>
    <scope>NUCLEOTIDE SEQUENCE</scope>
    <source>
        <strain evidence="5">MELC-2E11</strain>
        <tissue evidence="5">Siphon/mantle</tissue>
    </source>
</reference>
<evidence type="ECO:0000256" key="1">
    <source>
        <dbReference type="ARBA" id="ARBA00023054"/>
    </source>
</evidence>
<accession>A0ABY7F0M4</accession>
<dbReference type="PANTHER" id="PTHR22115">
    <property type="entry name" value="C3ORF6 PROTEIN-RELATED"/>
    <property type="match status" value="1"/>
</dbReference>
<keyword evidence="1 2" id="KW-0175">Coiled coil</keyword>
<evidence type="ECO:0000313" key="6">
    <source>
        <dbReference type="Proteomes" id="UP001164746"/>
    </source>
</evidence>
<name>A0ABY7F0M4_MYAAR</name>
<feature type="compositionally biased region" description="Basic and acidic residues" evidence="3">
    <location>
        <begin position="397"/>
        <end position="410"/>
    </location>
</feature>
<feature type="compositionally biased region" description="Basic and acidic residues" evidence="3">
    <location>
        <begin position="466"/>
        <end position="476"/>
    </location>
</feature>
<feature type="coiled-coil region" evidence="2">
    <location>
        <begin position="74"/>
        <end position="148"/>
    </location>
</feature>
<feature type="domain" description="Coiled-coil" evidence="4">
    <location>
        <begin position="18"/>
        <end position="144"/>
    </location>
</feature>
<dbReference type="Proteomes" id="UP001164746">
    <property type="component" value="Chromosome 9"/>
</dbReference>
<dbReference type="EMBL" id="CP111020">
    <property type="protein sequence ID" value="WAR14626.1"/>
    <property type="molecule type" value="Genomic_DNA"/>
</dbReference>